<name>A0A8R1XY81_ONCVO</name>
<evidence type="ECO:0000313" key="2">
    <source>
        <dbReference type="Proteomes" id="UP000024404"/>
    </source>
</evidence>
<organism evidence="1 2">
    <name type="scientific">Onchocerca volvulus</name>
    <dbReference type="NCBI Taxonomy" id="6282"/>
    <lineage>
        <taxon>Eukaryota</taxon>
        <taxon>Metazoa</taxon>
        <taxon>Ecdysozoa</taxon>
        <taxon>Nematoda</taxon>
        <taxon>Chromadorea</taxon>
        <taxon>Rhabditida</taxon>
        <taxon>Spirurina</taxon>
        <taxon>Spiruromorpha</taxon>
        <taxon>Filarioidea</taxon>
        <taxon>Onchocercidae</taxon>
        <taxon>Onchocerca</taxon>
    </lineage>
</organism>
<reference evidence="2" key="1">
    <citation type="submission" date="2013-10" db="EMBL/GenBank/DDBJ databases">
        <title>Genome sequencing of Onchocerca volvulus.</title>
        <authorList>
            <person name="Cotton J."/>
            <person name="Tsai J."/>
            <person name="Stanley E."/>
            <person name="Tracey A."/>
            <person name="Holroyd N."/>
            <person name="Lustigman S."/>
            <person name="Berriman M."/>
        </authorList>
    </citation>
    <scope>NUCLEOTIDE SEQUENCE</scope>
</reference>
<dbReference type="EMBL" id="CMVM020000130">
    <property type="status" value="NOT_ANNOTATED_CDS"/>
    <property type="molecule type" value="Genomic_DNA"/>
</dbReference>
<evidence type="ECO:0000313" key="1">
    <source>
        <dbReference type="EnsemblMetazoa" id="OVOC4373.1"/>
    </source>
</evidence>
<proteinExistence type="predicted"/>
<dbReference type="Proteomes" id="UP000024404">
    <property type="component" value="Unassembled WGS sequence"/>
</dbReference>
<dbReference type="AlphaFoldDB" id="A0A8R1XY81"/>
<accession>A0A8R1XY81</accession>
<protein>
    <submittedName>
        <fullName evidence="1">Uncharacterized protein</fullName>
    </submittedName>
</protein>
<dbReference type="EnsemblMetazoa" id="OVOC4373.1">
    <property type="protein sequence ID" value="OVOC4373.1"/>
    <property type="gene ID" value="WBGene00241182"/>
</dbReference>
<sequence>MEIHRAKLQLIVISLGIKLKLNLSLRFNLSLNITPLAIKLTIPKPYGLTSCSSKPELLRLMYNSKEILWPVTSFRTDLSIRSNWDTEYNGVMVDLLNSFIPNQFTCRNSKDTCTSAKLERFNKNRTITNNFD</sequence>
<reference evidence="1" key="2">
    <citation type="submission" date="2022-06" db="UniProtKB">
        <authorList>
            <consortium name="EnsemblMetazoa"/>
        </authorList>
    </citation>
    <scope>IDENTIFICATION</scope>
</reference>
<keyword evidence="2" id="KW-1185">Reference proteome</keyword>